<dbReference type="KEGG" id="phn:PAEH1_04230"/>
<proteinExistence type="predicted"/>
<gene>
    <name evidence="1" type="ORF">PAEH1_04230</name>
</gene>
<protein>
    <recommendedName>
        <fullName evidence="3">Type 4b pilus protein PilO2</fullName>
    </recommendedName>
</protein>
<dbReference type="STRING" id="643674.PAEH1_04230"/>
<evidence type="ECO:0000313" key="2">
    <source>
        <dbReference type="Proteomes" id="UP000189369"/>
    </source>
</evidence>
<dbReference type="Pfam" id="PF06864">
    <property type="entry name" value="PAP_PilO"/>
    <property type="match status" value="1"/>
</dbReference>
<dbReference type="EMBL" id="CP019697">
    <property type="protein sequence ID" value="AQS50974.1"/>
    <property type="molecule type" value="Genomic_DNA"/>
</dbReference>
<name>A0A1U9JZ02_9BURK</name>
<accession>A0A1U9JZ02</accession>
<dbReference type="OrthoDB" id="8675971at2"/>
<reference evidence="1 2" key="1">
    <citation type="submission" date="2017-01" db="EMBL/GenBank/DDBJ databases">
        <title>Complete Genome Sequence of Paenalcaligenes hominis, Isolated from a paraplegic Patient with neurogenic bladder.</title>
        <authorList>
            <person name="Mukhopadhyay R."/>
            <person name="Joaquin J."/>
            <person name="Hogue R."/>
            <person name="Kilaru A."/>
            <person name="Jospin G."/>
            <person name="Mars K."/>
            <person name="Eisen J.A."/>
            <person name="Chaturvedi V."/>
        </authorList>
    </citation>
    <scope>NUCLEOTIDE SEQUENCE [LARGE SCALE GENOMIC DNA]</scope>
    <source>
        <strain evidence="1 2">15S00501</strain>
    </source>
</reference>
<evidence type="ECO:0008006" key="3">
    <source>
        <dbReference type="Google" id="ProtNLM"/>
    </source>
</evidence>
<dbReference type="InterPro" id="IPR009663">
    <property type="entry name" value="PAP_PilO"/>
</dbReference>
<dbReference type="Proteomes" id="UP000189369">
    <property type="component" value="Chromosome"/>
</dbReference>
<dbReference type="AlphaFoldDB" id="A0A1U9JZ02"/>
<sequence>MSQEHLHICSHYQLVFGLRWFPLLGASTTQQARVLSKQYRARASVVIGRHFMCVGLSQKELGQKTTRISAAVCFAYLFPRGVHAAIYQLAEQLYWLVVVHEGTPIRQGDVLFHTLDQAQQRVHEFKSHYTTLVLQGETLSIQALLPLINPRLRAKAQLKPIRQRSWAWATACVIGIGGLYWSYTPRVSVAAIEPPVVIVDPYTTYWQQQARPVSNHRALQALLHYWQQLPLSLARWELSTSTCQIQTSAWNCTHEFKPTAETATVMDFKQEHPQHWRLTQANLQHIQTQDTVSFTVTGARAWHDMHTHQQQFLAQLQRLKPAFQSMVLKDPVVYGKAAVERARAQADPNATFPQPVPIFEQALHLKGPLRSVALLLDFDERFYWEKASLTVNKKTKASLKHSVLQAQLHGVTYVRN</sequence>
<evidence type="ECO:0000313" key="1">
    <source>
        <dbReference type="EMBL" id="AQS50974.1"/>
    </source>
</evidence>
<organism evidence="1 2">
    <name type="scientific">Paenalcaligenes hominis</name>
    <dbReference type="NCBI Taxonomy" id="643674"/>
    <lineage>
        <taxon>Bacteria</taxon>
        <taxon>Pseudomonadati</taxon>
        <taxon>Pseudomonadota</taxon>
        <taxon>Betaproteobacteria</taxon>
        <taxon>Burkholderiales</taxon>
        <taxon>Alcaligenaceae</taxon>
        <taxon>Paenalcaligenes</taxon>
    </lineage>
</organism>